<dbReference type="SMART" id="SM00387">
    <property type="entry name" value="HATPase_c"/>
    <property type="match status" value="1"/>
</dbReference>
<protein>
    <recommendedName>
        <fullName evidence="2">histidine kinase</fullName>
        <ecNumber evidence="2">2.7.13.3</ecNumber>
    </recommendedName>
</protein>
<feature type="domain" description="Response regulatory" evidence="10">
    <location>
        <begin position="1102"/>
        <end position="1217"/>
    </location>
</feature>
<dbReference type="Gene3D" id="1.10.10.60">
    <property type="entry name" value="Homeodomain-like"/>
    <property type="match status" value="1"/>
</dbReference>
<dbReference type="Proteomes" id="UP000289455">
    <property type="component" value="Unassembled WGS sequence"/>
</dbReference>
<evidence type="ECO:0000256" key="6">
    <source>
        <dbReference type="ARBA" id="ARBA00023163"/>
    </source>
</evidence>
<dbReference type="InterPro" id="IPR018062">
    <property type="entry name" value="HTH_AraC-typ_CS"/>
</dbReference>
<proteinExistence type="predicted"/>
<dbReference type="OrthoDB" id="9797097at2"/>
<dbReference type="Gene3D" id="2.60.40.10">
    <property type="entry name" value="Immunoglobulins"/>
    <property type="match status" value="1"/>
</dbReference>
<dbReference type="FunFam" id="2.60.40.10:FF:000791">
    <property type="entry name" value="Two-component system sensor histidine kinase/response regulator"/>
    <property type="match status" value="1"/>
</dbReference>
<dbReference type="PROSITE" id="PS50110">
    <property type="entry name" value="RESPONSE_REGULATORY"/>
    <property type="match status" value="1"/>
</dbReference>
<dbReference type="GO" id="GO:0043565">
    <property type="term" value="F:sequence-specific DNA binding"/>
    <property type="evidence" value="ECO:0007669"/>
    <property type="project" value="InterPro"/>
</dbReference>
<evidence type="ECO:0000313" key="11">
    <source>
        <dbReference type="EMBL" id="RXK47540.1"/>
    </source>
</evidence>
<dbReference type="InterPro" id="IPR011123">
    <property type="entry name" value="Y_Y_Y"/>
</dbReference>
<dbReference type="InterPro" id="IPR003961">
    <property type="entry name" value="FN3_dom"/>
</dbReference>
<dbReference type="Pfam" id="PF02518">
    <property type="entry name" value="HATPase_c"/>
    <property type="match status" value="1"/>
</dbReference>
<dbReference type="InterPro" id="IPR001789">
    <property type="entry name" value="Sig_transdc_resp-reg_receiver"/>
</dbReference>
<comment type="caution">
    <text evidence="11">The sequence shown here is derived from an EMBL/GenBank/DDBJ whole genome shotgun (WGS) entry which is preliminary data.</text>
</comment>
<dbReference type="InterPro" id="IPR003594">
    <property type="entry name" value="HATPase_dom"/>
</dbReference>
<dbReference type="EMBL" id="SDHY01000006">
    <property type="protein sequence ID" value="RXK47540.1"/>
    <property type="molecule type" value="Genomic_DNA"/>
</dbReference>
<evidence type="ECO:0000256" key="5">
    <source>
        <dbReference type="ARBA" id="ARBA00023125"/>
    </source>
</evidence>
<dbReference type="SMART" id="SM00342">
    <property type="entry name" value="HTH_ARAC"/>
    <property type="match status" value="1"/>
</dbReference>
<dbReference type="InterPro" id="IPR018060">
    <property type="entry name" value="HTH_AraC"/>
</dbReference>
<keyword evidence="6" id="KW-0804">Transcription</keyword>
<dbReference type="SUPFAM" id="SSF55874">
    <property type="entry name" value="ATPase domain of HSP90 chaperone/DNA topoisomerase II/histidine kinase"/>
    <property type="match status" value="1"/>
</dbReference>
<dbReference type="InterPro" id="IPR011047">
    <property type="entry name" value="Quinoprotein_ADH-like_sf"/>
</dbReference>
<dbReference type="EC" id="2.7.13.3" evidence="2"/>
<sequence>MFTSVSQYLWAQKSQRYERLTTASGLSQSTISKIIQDKKGFLWFATSDGLNRYDGNNFLVFRSDPSDSTTLSGSDIFTMCEDDEGNMWAGTRNAGLNKIDLSTGKVYRFSQGPNGEDFSSMTVSSILNLGNHRVMVSATGLGLLVYDTRENKLIAKETDVKNPMMADVVRIFKHSKGSIWLGTRTGLLISRLGPKSYLPFKLAENNNTPDFRVRVINEAANGDILVGTEGQGLFRFNSQNQHFTRVFYHAQNPLSRQNIVTSLTKDAYRNLWIGTDNGVYVMNKEDFSSYYQISSNPDPDLGISSFSVTSLFTDSNLNTWVGTWEAGLNIAFYQKPRFSILRYKPNTLQGLLSNKVTAIAASKTDPDGVWIGLNVGLSYFNYKTGKIDHIVNNAGVNKLNSLADFDVTLMQSDKKGNLWIGVWGHGLINLTPQRKQMAYPYLMGNRAANLTAMNLMGDKLLLGTAGLGVIEFDIPSKKYRVPYPMLGPRNFSAKNISSLLVEANKRIWIGTTGFGLYIYHLDKHELTHIDKNGTSNGIRYNNISKIFQDRNKRIWVLSNGGGLHLYLGEGKGFRNFTVADGLASNTLRSMMEDKQGNLWISTNGGISKMNPKTFKFVNFDELDGLQGKEFLANAYSQNDKDWLFFGGANGLNFIKADSLRMKMDIPPIYLTGLKIFNKPVKVGEPNSPLEKDILQTKHLVLQPDQTVFSLDFVALEYQRPKNNRYAYILEGFDKDWNEVGTQRTATYTNLNPGDYIFKVKATNSDGVWGEKPFELKITVLPPWYRTWWAYGLYAMLFFGTVFGFMREVRIREAFKTDLRMKEIEKERIRELEQVKTHFFTNISHELRTPLTLIISPLEKYFLNNPQANKEQKSRILAIYQNAQKLLHLINQLLDLSKIEAGKHQPVIAQHDLILQMNGIIHGFEAYALQKQIKLKWLSPVESLFVYYDADIIEKCITNLLSNAFKHTPEDGTIAVKMELIKQFSNKSEEIQMVKIHVMDTGKGIDKNHLPHIFNRFYQVPDSIGRVGTGVGLSLCKELMDLHLGKIQVNSELGKGSDFNIEFPVNIHHYDASWIQTSVNVSYPEPSLLKKSDEMEIEQEKQILMVVDDHAEMRLFISDIFKNRFQIIEAERGEEALEMALKFIPDVVITDWMMPGMSGVNLCRALRQNPKTNHIPLLILTSKSSHESQIEGMQAGADDFVSKPFNADILEIRVNKLLETKERMRKNWQKQMIQQSLSEGKAPIYEDPFLQKATQLVIDNLSDAEFEVDDLEKGLDMSKMQLYRKLKNLTSLAGNEFIRSIRLQQAKLLLENSAYNISEIAYQVGFNDPAYFTRAFKKQYGKSPKSFIQQMQDEKS</sequence>
<dbReference type="GO" id="GO:0000155">
    <property type="term" value="F:phosphorelay sensor kinase activity"/>
    <property type="evidence" value="ECO:0007669"/>
    <property type="project" value="InterPro"/>
</dbReference>
<dbReference type="InterPro" id="IPR009057">
    <property type="entry name" value="Homeodomain-like_sf"/>
</dbReference>
<dbReference type="PRINTS" id="PR00344">
    <property type="entry name" value="BCTRLSENSOR"/>
</dbReference>
<evidence type="ECO:0000256" key="2">
    <source>
        <dbReference type="ARBA" id="ARBA00012438"/>
    </source>
</evidence>
<dbReference type="CDD" id="cd00063">
    <property type="entry name" value="FN3"/>
    <property type="match status" value="1"/>
</dbReference>
<evidence type="ECO:0000256" key="3">
    <source>
        <dbReference type="ARBA" id="ARBA00022553"/>
    </source>
</evidence>
<keyword evidence="11" id="KW-0808">Transferase</keyword>
<dbReference type="CDD" id="cd00082">
    <property type="entry name" value="HisKA"/>
    <property type="match status" value="1"/>
</dbReference>
<dbReference type="InterPro" id="IPR036890">
    <property type="entry name" value="HATPase_C_sf"/>
</dbReference>
<dbReference type="Pfam" id="PF00512">
    <property type="entry name" value="HisKA"/>
    <property type="match status" value="1"/>
</dbReference>
<dbReference type="Pfam" id="PF00072">
    <property type="entry name" value="Response_reg"/>
    <property type="match status" value="1"/>
</dbReference>
<accession>A0A4V1M592</accession>
<feature type="modified residue" description="4-aspartylphosphate" evidence="7">
    <location>
        <position position="1150"/>
    </location>
</feature>
<dbReference type="SUPFAM" id="SSF52172">
    <property type="entry name" value="CheY-like"/>
    <property type="match status" value="1"/>
</dbReference>
<feature type="domain" description="HTH araC/xylS-type" evidence="8">
    <location>
        <begin position="1250"/>
        <end position="1349"/>
    </location>
</feature>
<evidence type="ECO:0000313" key="12">
    <source>
        <dbReference type="Proteomes" id="UP000289455"/>
    </source>
</evidence>
<evidence type="ECO:0000256" key="1">
    <source>
        <dbReference type="ARBA" id="ARBA00000085"/>
    </source>
</evidence>
<dbReference type="SUPFAM" id="SSF46689">
    <property type="entry name" value="Homeodomain-like"/>
    <property type="match status" value="1"/>
</dbReference>
<name>A0A4V1M592_9BACT</name>
<dbReference type="Gene3D" id="3.30.565.10">
    <property type="entry name" value="Histidine kinase-like ATPase, C-terminal domain"/>
    <property type="match status" value="1"/>
</dbReference>
<gene>
    <name evidence="11" type="ORF">ESB04_09885</name>
</gene>
<dbReference type="Pfam" id="PF12833">
    <property type="entry name" value="HTH_18"/>
    <property type="match status" value="1"/>
</dbReference>
<organism evidence="11 12">
    <name type="scientific">Aquirufa rosea</name>
    <dbReference type="NCBI Taxonomy" id="2509241"/>
    <lineage>
        <taxon>Bacteria</taxon>
        <taxon>Pseudomonadati</taxon>
        <taxon>Bacteroidota</taxon>
        <taxon>Cytophagia</taxon>
        <taxon>Cytophagales</taxon>
        <taxon>Flectobacillaceae</taxon>
        <taxon>Aquirufa</taxon>
    </lineage>
</organism>
<dbReference type="Pfam" id="PF07494">
    <property type="entry name" value="Reg_prop"/>
    <property type="match status" value="3"/>
</dbReference>
<dbReference type="GO" id="GO:0003700">
    <property type="term" value="F:DNA-binding transcription factor activity"/>
    <property type="evidence" value="ECO:0007669"/>
    <property type="project" value="InterPro"/>
</dbReference>
<keyword evidence="12" id="KW-1185">Reference proteome</keyword>
<dbReference type="Gene3D" id="3.40.50.2300">
    <property type="match status" value="1"/>
</dbReference>
<dbReference type="InterPro" id="IPR015943">
    <property type="entry name" value="WD40/YVTN_repeat-like_dom_sf"/>
</dbReference>
<dbReference type="FunFam" id="1.10.287.130:FF:000045">
    <property type="entry name" value="Two-component system sensor histidine kinase/response regulator"/>
    <property type="match status" value="1"/>
</dbReference>
<dbReference type="PROSITE" id="PS00041">
    <property type="entry name" value="HTH_ARAC_FAMILY_1"/>
    <property type="match status" value="1"/>
</dbReference>
<feature type="domain" description="Histidine kinase" evidence="9">
    <location>
        <begin position="841"/>
        <end position="1066"/>
    </location>
</feature>
<keyword evidence="4" id="KW-0805">Transcription regulation</keyword>
<dbReference type="InterPro" id="IPR005467">
    <property type="entry name" value="His_kinase_dom"/>
</dbReference>
<evidence type="ECO:0000256" key="4">
    <source>
        <dbReference type="ARBA" id="ARBA00023015"/>
    </source>
</evidence>
<dbReference type="SMART" id="SM00448">
    <property type="entry name" value="REC"/>
    <property type="match status" value="1"/>
</dbReference>
<dbReference type="PROSITE" id="PS01124">
    <property type="entry name" value="HTH_ARAC_FAMILY_2"/>
    <property type="match status" value="1"/>
</dbReference>
<dbReference type="InterPro" id="IPR036097">
    <property type="entry name" value="HisK_dim/P_sf"/>
</dbReference>
<evidence type="ECO:0000259" key="9">
    <source>
        <dbReference type="PROSITE" id="PS50109"/>
    </source>
</evidence>
<dbReference type="PROSITE" id="PS50109">
    <property type="entry name" value="HIS_KIN"/>
    <property type="match status" value="1"/>
</dbReference>
<keyword evidence="3 7" id="KW-0597">Phosphoprotein</keyword>
<evidence type="ECO:0000259" key="8">
    <source>
        <dbReference type="PROSITE" id="PS01124"/>
    </source>
</evidence>
<dbReference type="InterPro" id="IPR011006">
    <property type="entry name" value="CheY-like_superfamily"/>
</dbReference>
<dbReference type="PANTHER" id="PTHR43547:SF2">
    <property type="entry name" value="HYBRID SIGNAL TRANSDUCTION HISTIDINE KINASE C"/>
    <property type="match status" value="1"/>
</dbReference>
<reference evidence="11 12" key="1">
    <citation type="submission" date="2019-01" db="EMBL/GenBank/DDBJ databases">
        <title>Cytophagaceae bacterium strain CAR-16.</title>
        <authorList>
            <person name="Chen W.-M."/>
        </authorList>
    </citation>
    <scope>NUCLEOTIDE SEQUENCE [LARGE SCALE GENOMIC DNA]</scope>
    <source>
        <strain evidence="11 12">CAR-16</strain>
    </source>
</reference>
<keyword evidence="5" id="KW-0238">DNA-binding</keyword>
<dbReference type="Pfam" id="PF07495">
    <property type="entry name" value="Y_Y_Y"/>
    <property type="match status" value="1"/>
</dbReference>
<dbReference type="Gene3D" id="1.10.287.130">
    <property type="match status" value="1"/>
</dbReference>
<evidence type="ECO:0000259" key="10">
    <source>
        <dbReference type="PROSITE" id="PS50110"/>
    </source>
</evidence>
<dbReference type="PANTHER" id="PTHR43547">
    <property type="entry name" value="TWO-COMPONENT HISTIDINE KINASE"/>
    <property type="match status" value="1"/>
</dbReference>
<dbReference type="InterPro" id="IPR011110">
    <property type="entry name" value="Reg_prop"/>
</dbReference>
<dbReference type="RefSeq" id="WP_129027580.1">
    <property type="nucleotide sequence ID" value="NZ_SDHY01000006.1"/>
</dbReference>
<dbReference type="SUPFAM" id="SSF50998">
    <property type="entry name" value="Quinoprotein alcohol dehydrogenase-like"/>
    <property type="match status" value="1"/>
</dbReference>
<comment type="catalytic activity">
    <reaction evidence="1">
        <text>ATP + protein L-histidine = ADP + protein N-phospho-L-histidine.</text>
        <dbReference type="EC" id="2.7.13.3"/>
    </reaction>
</comment>
<dbReference type="CDD" id="cd00075">
    <property type="entry name" value="HATPase"/>
    <property type="match status" value="1"/>
</dbReference>
<dbReference type="Gene3D" id="2.130.10.10">
    <property type="entry name" value="YVTN repeat-like/Quinoprotein amine dehydrogenase"/>
    <property type="match status" value="3"/>
</dbReference>
<dbReference type="SMART" id="SM00388">
    <property type="entry name" value="HisKA"/>
    <property type="match status" value="1"/>
</dbReference>
<keyword evidence="11" id="KW-0418">Kinase</keyword>
<dbReference type="InterPro" id="IPR004358">
    <property type="entry name" value="Sig_transdc_His_kin-like_C"/>
</dbReference>
<dbReference type="SUPFAM" id="SSF47384">
    <property type="entry name" value="Homodimeric domain of signal transducing histidine kinase"/>
    <property type="match status" value="1"/>
</dbReference>
<dbReference type="InterPro" id="IPR013783">
    <property type="entry name" value="Ig-like_fold"/>
</dbReference>
<evidence type="ECO:0000256" key="7">
    <source>
        <dbReference type="PROSITE-ProRule" id="PRU00169"/>
    </source>
</evidence>
<dbReference type="InterPro" id="IPR003661">
    <property type="entry name" value="HisK_dim/P_dom"/>
</dbReference>